<keyword evidence="7" id="KW-0645">Protease</keyword>
<evidence type="ECO:0000313" key="14">
    <source>
        <dbReference type="EMBL" id="AFD24419.1"/>
    </source>
</evidence>
<dbReference type="Gene3D" id="2.60.40.1730">
    <property type="entry name" value="tricorn interacting facor f3 domain"/>
    <property type="match status" value="1"/>
</dbReference>
<dbReference type="Gene3D" id="1.10.390.10">
    <property type="entry name" value="Neutral Protease Domain 2"/>
    <property type="match status" value="1"/>
</dbReference>
<feature type="domain" description="Aminopeptidase N-like N-terminal" evidence="13">
    <location>
        <begin position="27"/>
        <end position="204"/>
    </location>
</feature>
<dbReference type="CDD" id="cd09603">
    <property type="entry name" value="M1_APN_like"/>
    <property type="match status" value="1"/>
</dbReference>
<dbReference type="GO" id="GO:0042277">
    <property type="term" value="F:peptide binding"/>
    <property type="evidence" value="ECO:0007669"/>
    <property type="project" value="TreeGrafter"/>
</dbReference>
<dbReference type="Pfam" id="PF17900">
    <property type="entry name" value="Peptidase_M1_N"/>
    <property type="match status" value="1"/>
</dbReference>
<evidence type="ECO:0000256" key="7">
    <source>
        <dbReference type="ARBA" id="ARBA00022670"/>
    </source>
</evidence>
<sequence length="452" mass="47609">MTPLPGAAPIGDRIYPTLGQAGLDVRHYDLRLTVPRPGTLELSGEVTLTLAATRPLSAIALDYLGPAVQEVRWNGAVRAFALDRAAGKLRVTLPAPLRPGEAARLSVRYAGVAAQVPDALLPTGWQAVPGKGGAGGANYALSEPAGTRGFLPVNDHPSDPATFTVRVTVPAGYTAAASGLETGVADSPAGRTFTFEQAVPIPTYALAIHVNRFARVDSPPVPVGVGGAAVVRRDYFPAGLGSRETAVRAPYRRTGEVLEVLAGWFGPFPFAAHGSAIVESGVPALETATLNTMPVQSSNERVLVHETAHQWFGDRVVLADWSDVWLNEGFATYAELLWAQAQGEDGGAVVAGWYARLAGRPTRPLPATSAEELFDRTAYLRGALALQAVRAEVGDAAFRAWLRAYVTAFSGRPASTAGLLDLTRRELGARAEAALRLWAESPTLPPLPPTAP</sequence>
<evidence type="ECO:0000256" key="9">
    <source>
        <dbReference type="ARBA" id="ARBA00022801"/>
    </source>
</evidence>
<dbReference type="GO" id="GO:0070006">
    <property type="term" value="F:metalloaminopeptidase activity"/>
    <property type="evidence" value="ECO:0007669"/>
    <property type="project" value="TreeGrafter"/>
</dbReference>
<keyword evidence="10" id="KW-0862">Zinc</keyword>
<keyword evidence="11" id="KW-0482">Metalloprotease</keyword>
<dbReference type="GO" id="GO:0043171">
    <property type="term" value="P:peptide catabolic process"/>
    <property type="evidence" value="ECO:0007669"/>
    <property type="project" value="TreeGrafter"/>
</dbReference>
<dbReference type="InterPro" id="IPR042097">
    <property type="entry name" value="Aminopeptidase_N-like_N_sf"/>
</dbReference>
<gene>
    <name evidence="14" type="primary">pepN</name>
    <name evidence="14" type="ordered locus">DGo_CA0492</name>
</gene>
<dbReference type="PANTHER" id="PTHR11533:SF174">
    <property type="entry name" value="PUROMYCIN-SENSITIVE AMINOPEPTIDASE-RELATED"/>
    <property type="match status" value="1"/>
</dbReference>
<evidence type="ECO:0000256" key="5">
    <source>
        <dbReference type="ARBA" id="ARBA00015611"/>
    </source>
</evidence>
<dbReference type="PATRIC" id="fig|745776.4.peg.501"/>
<keyword evidence="9" id="KW-0378">Hydrolase</keyword>
<dbReference type="KEGG" id="dgo:DGo_CA0492"/>
<comment type="catalytic activity">
    <reaction evidence="1">
        <text>Release of an N-terminal amino acid, Xaa-|-Yaa- from a peptide, amide or arylamide. Xaa is preferably Ala, but may be most amino acids including Pro (slow action). When a terminal hydrophobic residue is followed by a prolyl residue, the two may be released as an intact Xaa-Pro dipeptide.</text>
        <dbReference type="EC" id="3.4.11.2"/>
    </reaction>
</comment>
<dbReference type="InterPro" id="IPR001930">
    <property type="entry name" value="Peptidase_M1"/>
</dbReference>
<accession>H8GW54</accession>
<organism evidence="14 15">
    <name type="scientific">Deinococcus gobiensis (strain DSM 21396 / JCM 16679 / CGMCC 1.7299 / I-0)</name>
    <dbReference type="NCBI Taxonomy" id="745776"/>
    <lineage>
        <taxon>Bacteria</taxon>
        <taxon>Thermotogati</taxon>
        <taxon>Deinococcota</taxon>
        <taxon>Deinococci</taxon>
        <taxon>Deinococcales</taxon>
        <taxon>Deinococcaceae</taxon>
        <taxon>Deinococcus</taxon>
    </lineage>
</organism>
<evidence type="ECO:0000259" key="12">
    <source>
        <dbReference type="Pfam" id="PF01433"/>
    </source>
</evidence>
<comment type="similarity">
    <text evidence="3">Belongs to the peptidase M1 family.</text>
</comment>
<dbReference type="SUPFAM" id="SSF63737">
    <property type="entry name" value="Leukotriene A4 hydrolase N-terminal domain"/>
    <property type="match status" value="1"/>
</dbReference>
<evidence type="ECO:0000256" key="11">
    <source>
        <dbReference type="ARBA" id="ARBA00023049"/>
    </source>
</evidence>
<keyword evidence="6 14" id="KW-0031">Aminopeptidase</keyword>
<evidence type="ECO:0000313" key="15">
    <source>
        <dbReference type="Proteomes" id="UP000007575"/>
    </source>
</evidence>
<evidence type="ECO:0000256" key="1">
    <source>
        <dbReference type="ARBA" id="ARBA00000098"/>
    </source>
</evidence>
<dbReference type="STRING" id="745776.DGo_CA0492"/>
<dbReference type="GO" id="GO:0016020">
    <property type="term" value="C:membrane"/>
    <property type="evidence" value="ECO:0007669"/>
    <property type="project" value="TreeGrafter"/>
</dbReference>
<keyword evidence="8" id="KW-0479">Metal-binding</keyword>
<proteinExistence type="inferred from homology"/>
<dbReference type="InterPro" id="IPR027268">
    <property type="entry name" value="Peptidase_M4/M1_CTD_sf"/>
</dbReference>
<evidence type="ECO:0000259" key="13">
    <source>
        <dbReference type="Pfam" id="PF17900"/>
    </source>
</evidence>
<dbReference type="EMBL" id="CP002191">
    <property type="protein sequence ID" value="AFD24419.1"/>
    <property type="molecule type" value="Genomic_DNA"/>
</dbReference>
<dbReference type="HOGENOM" id="CLU_014298_2_0_0"/>
<dbReference type="eggNOG" id="COG0308">
    <property type="taxonomic scope" value="Bacteria"/>
</dbReference>
<dbReference type="SUPFAM" id="SSF55486">
    <property type="entry name" value="Metalloproteases ('zincins'), catalytic domain"/>
    <property type="match status" value="1"/>
</dbReference>
<evidence type="ECO:0000256" key="10">
    <source>
        <dbReference type="ARBA" id="ARBA00022833"/>
    </source>
</evidence>
<dbReference type="PRINTS" id="PR00756">
    <property type="entry name" value="ALADIPTASE"/>
</dbReference>
<feature type="domain" description="Peptidase M1 membrane alanine aminopeptidase" evidence="12">
    <location>
        <begin position="292"/>
        <end position="426"/>
    </location>
</feature>
<comment type="cofactor">
    <cofactor evidence="2">
        <name>Zn(2+)</name>
        <dbReference type="ChEBI" id="CHEBI:29105"/>
    </cofactor>
</comment>
<dbReference type="EC" id="3.4.11.2" evidence="4"/>
<reference evidence="14 15" key="1">
    <citation type="journal article" date="2012" name="PLoS ONE">
        <title>Genome sequence and transcriptome analysis of the radioresistant bacterium Deinococcus gobiensis: insights into the extreme environmental adaptations.</title>
        <authorList>
            <person name="Yuan M."/>
            <person name="Chen M."/>
            <person name="Zhang W."/>
            <person name="Lu W."/>
            <person name="Wang J."/>
            <person name="Yang M."/>
            <person name="Zhao P."/>
            <person name="Tang R."/>
            <person name="Li X."/>
            <person name="Hao Y."/>
            <person name="Zhou Z."/>
            <person name="Zhan Y."/>
            <person name="Yu H."/>
            <person name="Teng C."/>
            <person name="Yan Y."/>
            <person name="Ping S."/>
            <person name="Wang Y."/>
            <person name="Lin M."/>
        </authorList>
    </citation>
    <scope>NUCLEOTIDE SEQUENCE [LARGE SCALE GENOMIC DNA]</scope>
    <source>
        <strain evidence="14 15">I-0</strain>
    </source>
</reference>
<dbReference type="InterPro" id="IPR045357">
    <property type="entry name" value="Aminopeptidase_N-like_N"/>
</dbReference>
<dbReference type="GO" id="GO:0005615">
    <property type="term" value="C:extracellular space"/>
    <property type="evidence" value="ECO:0007669"/>
    <property type="project" value="TreeGrafter"/>
</dbReference>
<evidence type="ECO:0000256" key="2">
    <source>
        <dbReference type="ARBA" id="ARBA00001947"/>
    </source>
</evidence>
<dbReference type="PANTHER" id="PTHR11533">
    <property type="entry name" value="PROTEASE M1 ZINC METALLOPROTEASE"/>
    <property type="match status" value="1"/>
</dbReference>
<evidence type="ECO:0000256" key="4">
    <source>
        <dbReference type="ARBA" id="ARBA00012564"/>
    </source>
</evidence>
<keyword evidence="15" id="KW-1185">Reference proteome</keyword>
<protein>
    <recommendedName>
        <fullName evidence="5">Aminopeptidase N</fullName>
        <ecNumber evidence="4">3.4.11.2</ecNumber>
    </recommendedName>
</protein>
<dbReference type="InterPro" id="IPR014782">
    <property type="entry name" value="Peptidase_M1_dom"/>
</dbReference>
<dbReference type="Pfam" id="PF01433">
    <property type="entry name" value="Peptidase_M1"/>
    <property type="match status" value="1"/>
</dbReference>
<dbReference type="GO" id="GO:0005737">
    <property type="term" value="C:cytoplasm"/>
    <property type="evidence" value="ECO:0007669"/>
    <property type="project" value="TreeGrafter"/>
</dbReference>
<dbReference type="AlphaFoldDB" id="H8GW54"/>
<name>H8GW54_DEIGI</name>
<evidence type="ECO:0000256" key="8">
    <source>
        <dbReference type="ARBA" id="ARBA00022723"/>
    </source>
</evidence>
<dbReference type="InterPro" id="IPR050344">
    <property type="entry name" value="Peptidase_M1_aminopeptidases"/>
</dbReference>
<evidence type="ECO:0000256" key="6">
    <source>
        <dbReference type="ARBA" id="ARBA00022438"/>
    </source>
</evidence>
<dbReference type="Proteomes" id="UP000007575">
    <property type="component" value="Chromosome"/>
</dbReference>
<dbReference type="GO" id="GO:0016285">
    <property type="term" value="F:alanyl aminopeptidase activity"/>
    <property type="evidence" value="ECO:0007669"/>
    <property type="project" value="UniProtKB-EC"/>
</dbReference>
<dbReference type="GO" id="GO:0006508">
    <property type="term" value="P:proteolysis"/>
    <property type="evidence" value="ECO:0007669"/>
    <property type="project" value="UniProtKB-KW"/>
</dbReference>
<dbReference type="GO" id="GO:0008270">
    <property type="term" value="F:zinc ion binding"/>
    <property type="evidence" value="ECO:0007669"/>
    <property type="project" value="InterPro"/>
</dbReference>
<evidence type="ECO:0000256" key="3">
    <source>
        <dbReference type="ARBA" id="ARBA00010136"/>
    </source>
</evidence>